<dbReference type="Gene3D" id="3.80.10.10">
    <property type="entry name" value="Ribonuclease Inhibitor"/>
    <property type="match status" value="1"/>
</dbReference>
<dbReference type="AlphaFoldDB" id="A0A8H3A2N6"/>
<dbReference type="SUPFAM" id="SSF52047">
    <property type="entry name" value="RNI-like"/>
    <property type="match status" value="1"/>
</dbReference>
<dbReference type="InterPro" id="IPR032675">
    <property type="entry name" value="LRR_dom_sf"/>
</dbReference>
<accession>A0A8H3A2N6</accession>
<comment type="caution">
    <text evidence="1">The sequence shown here is derived from an EMBL/GenBank/DDBJ whole genome shotgun (WGS) entry which is preliminary data.</text>
</comment>
<gene>
    <name evidence="1" type="ORF">RDB_LOCUS14520</name>
</gene>
<name>A0A8H3A2N6_9AGAM</name>
<dbReference type="EMBL" id="CAJMWT010000930">
    <property type="protein sequence ID" value="CAE6364598.1"/>
    <property type="molecule type" value="Genomic_DNA"/>
</dbReference>
<dbReference type="Proteomes" id="UP000663843">
    <property type="component" value="Unassembled WGS sequence"/>
</dbReference>
<protein>
    <recommendedName>
        <fullName evidence="3">F-box domain-containing protein</fullName>
    </recommendedName>
</protein>
<sequence length="504" mass="56980">MSSTGSASYASTVAPSIPEVATLIIGSSALSRADLANLQRVCRYMCEIATPLLWKNATAAGLLALIKSAIAFRYNGRVDSIFLDIEDVEDHNFRKFHLYGQYIETLEIYDQKFRHCYNLEGWHILGAELNNRGRPLIPNLNALRFLNISSSHGIEESKWIQIFAHPGLKEVSLTPNPPRPVGRIPFPVASLVLETLIRYCPGVGALHLAPNDDKFHPVTLNLSLFDASFFRAALAYQPSRPWYQAAQVLTQLQHLTISEGWLYPVSLRILGSLPELESLTIVPGPLNDFDYMFDINPTLPDGSFSNLTKLSMLGLEAWGVGAILEIQDLIRQLTTMRLEFYFDEPDRDSDEKYTEVQRIFEGLRGAPYLRELRIFFPFDPEEGERAANVYHVMEDMGPHSLLKDLRLDGIRIDKGYRRVHTIRNLSSIWPNVQSLSMPSQHASIRDLEDFATLPSLRHLTVKLNLKLPYLPAKPDFKAAPLKRLTSSGLVRLSTIYEDLYLSAR</sequence>
<evidence type="ECO:0008006" key="3">
    <source>
        <dbReference type="Google" id="ProtNLM"/>
    </source>
</evidence>
<reference evidence="1" key="1">
    <citation type="submission" date="2021-01" db="EMBL/GenBank/DDBJ databases">
        <authorList>
            <person name="Kaushik A."/>
        </authorList>
    </citation>
    <scope>NUCLEOTIDE SEQUENCE</scope>
    <source>
        <strain evidence="1">AG2-2IIIB</strain>
    </source>
</reference>
<organism evidence="1 2">
    <name type="scientific">Rhizoctonia solani</name>
    <dbReference type="NCBI Taxonomy" id="456999"/>
    <lineage>
        <taxon>Eukaryota</taxon>
        <taxon>Fungi</taxon>
        <taxon>Dikarya</taxon>
        <taxon>Basidiomycota</taxon>
        <taxon>Agaricomycotina</taxon>
        <taxon>Agaricomycetes</taxon>
        <taxon>Cantharellales</taxon>
        <taxon>Ceratobasidiaceae</taxon>
        <taxon>Rhizoctonia</taxon>
    </lineage>
</organism>
<proteinExistence type="predicted"/>
<evidence type="ECO:0000313" key="2">
    <source>
        <dbReference type="Proteomes" id="UP000663843"/>
    </source>
</evidence>
<evidence type="ECO:0000313" key="1">
    <source>
        <dbReference type="EMBL" id="CAE6364598.1"/>
    </source>
</evidence>